<dbReference type="PIRSF" id="PIRSF002070">
    <property type="entry name" value="SSB"/>
    <property type="match status" value="1"/>
</dbReference>
<feature type="region of interest" description="Disordered" evidence="4">
    <location>
        <begin position="94"/>
        <end position="160"/>
    </location>
</feature>
<dbReference type="Gene3D" id="2.40.50.140">
    <property type="entry name" value="Nucleic acid-binding proteins"/>
    <property type="match status" value="1"/>
</dbReference>
<feature type="compositionally biased region" description="Polar residues" evidence="4">
    <location>
        <begin position="105"/>
        <end position="118"/>
    </location>
</feature>
<dbReference type="GO" id="GO:0003697">
    <property type="term" value="F:single-stranded DNA binding"/>
    <property type="evidence" value="ECO:0007669"/>
    <property type="project" value="InterPro"/>
</dbReference>
<accession>A0A2H0V7E7</accession>
<dbReference type="Proteomes" id="UP000228614">
    <property type="component" value="Unassembled WGS sequence"/>
</dbReference>
<organism evidence="5 6">
    <name type="scientific">Candidatus Falkowbacteria bacterium CG10_big_fil_rev_8_21_14_0_10_37_6</name>
    <dbReference type="NCBI Taxonomy" id="1974563"/>
    <lineage>
        <taxon>Bacteria</taxon>
        <taxon>Candidatus Falkowiibacteriota</taxon>
    </lineage>
</organism>
<protein>
    <recommendedName>
        <fullName evidence="3">Single-stranded DNA-binding protein</fullName>
    </recommendedName>
</protein>
<dbReference type="PROSITE" id="PS50935">
    <property type="entry name" value="SSB"/>
    <property type="match status" value="1"/>
</dbReference>
<keyword evidence="1 2" id="KW-0238">DNA-binding</keyword>
<dbReference type="PANTHER" id="PTHR10302">
    <property type="entry name" value="SINGLE-STRANDED DNA-BINDING PROTEIN"/>
    <property type="match status" value="1"/>
</dbReference>
<name>A0A2H0V7E7_9BACT</name>
<evidence type="ECO:0000313" key="5">
    <source>
        <dbReference type="EMBL" id="PIR94991.1"/>
    </source>
</evidence>
<dbReference type="AlphaFoldDB" id="A0A2H0V7E7"/>
<dbReference type="EMBL" id="PFAN01000063">
    <property type="protein sequence ID" value="PIR94991.1"/>
    <property type="molecule type" value="Genomic_DNA"/>
</dbReference>
<dbReference type="InterPro" id="IPR011344">
    <property type="entry name" value="ssDNA-bd"/>
</dbReference>
<dbReference type="NCBIfam" id="TIGR00621">
    <property type="entry name" value="ssb"/>
    <property type="match status" value="1"/>
</dbReference>
<dbReference type="InterPro" id="IPR000424">
    <property type="entry name" value="Primosome_PriB/ssb"/>
</dbReference>
<proteinExistence type="inferred from homology"/>
<feature type="compositionally biased region" description="Polar residues" evidence="4">
    <location>
        <begin position="127"/>
        <end position="136"/>
    </location>
</feature>
<dbReference type="Pfam" id="PF00436">
    <property type="entry name" value="SSB"/>
    <property type="match status" value="1"/>
</dbReference>
<feature type="non-terminal residue" evidence="5">
    <location>
        <position position="1"/>
    </location>
</feature>
<evidence type="ECO:0000256" key="1">
    <source>
        <dbReference type="ARBA" id="ARBA00023125"/>
    </source>
</evidence>
<comment type="caution">
    <text evidence="5">The sequence shown here is derived from an EMBL/GenBank/DDBJ whole genome shotgun (WGS) entry which is preliminary data.</text>
</comment>
<gene>
    <name evidence="5" type="ORF">COT95_01120</name>
</gene>
<dbReference type="SUPFAM" id="SSF50249">
    <property type="entry name" value="Nucleic acid-binding proteins"/>
    <property type="match status" value="1"/>
</dbReference>
<dbReference type="GO" id="GO:0006260">
    <property type="term" value="P:DNA replication"/>
    <property type="evidence" value="ECO:0007669"/>
    <property type="project" value="InterPro"/>
</dbReference>
<dbReference type="PANTHER" id="PTHR10302:SF0">
    <property type="entry name" value="SINGLE-STRANDED DNA-BINDING PROTEIN, MITOCHONDRIAL"/>
    <property type="match status" value="1"/>
</dbReference>
<feature type="compositionally biased region" description="Acidic residues" evidence="4">
    <location>
        <begin position="148"/>
        <end position="160"/>
    </location>
</feature>
<dbReference type="CDD" id="cd04496">
    <property type="entry name" value="SSB_OBF"/>
    <property type="match status" value="1"/>
</dbReference>
<sequence>TRDPEVKTTPSGQTVASFAVATNFSWVDQSGKRQEKPEFHNIVAWRKLAEICGTYLFKGKQVYIEGRLQTRDWTDQNGIRKYRTEIIAENMIMLGSPKTGGGQVGTATAPNSQPQREQMAQDIPTIDQETPSNINPSIEDPSIKSEANNEEDIQVEDIPF</sequence>
<reference evidence="6" key="1">
    <citation type="submission" date="2017-09" db="EMBL/GenBank/DDBJ databases">
        <title>Depth-based differentiation of microbial function through sediment-hosted aquifers and enrichment of novel symbionts in the deep terrestrial subsurface.</title>
        <authorList>
            <person name="Probst A.J."/>
            <person name="Ladd B."/>
            <person name="Jarett J.K."/>
            <person name="Geller-Mcgrath D.E."/>
            <person name="Sieber C.M.K."/>
            <person name="Emerson J.B."/>
            <person name="Anantharaman K."/>
            <person name="Thomas B.C."/>
            <person name="Malmstrom R."/>
            <person name="Stieglmeier M."/>
            <person name="Klingl A."/>
            <person name="Woyke T."/>
            <person name="Ryan C.M."/>
            <person name="Banfield J.F."/>
        </authorList>
    </citation>
    <scope>NUCLEOTIDE SEQUENCE [LARGE SCALE GENOMIC DNA]</scope>
</reference>
<evidence type="ECO:0000256" key="2">
    <source>
        <dbReference type="PROSITE-ProRule" id="PRU00252"/>
    </source>
</evidence>
<evidence type="ECO:0000256" key="3">
    <source>
        <dbReference type="RuleBase" id="RU000524"/>
    </source>
</evidence>
<dbReference type="InterPro" id="IPR012340">
    <property type="entry name" value="NA-bd_OB-fold"/>
</dbReference>
<dbReference type="HAMAP" id="MF_00984">
    <property type="entry name" value="SSB"/>
    <property type="match status" value="1"/>
</dbReference>
<evidence type="ECO:0000313" key="6">
    <source>
        <dbReference type="Proteomes" id="UP000228614"/>
    </source>
</evidence>
<evidence type="ECO:0000256" key="4">
    <source>
        <dbReference type="SAM" id="MobiDB-lite"/>
    </source>
</evidence>
<dbReference type="GO" id="GO:0009295">
    <property type="term" value="C:nucleoid"/>
    <property type="evidence" value="ECO:0007669"/>
    <property type="project" value="TreeGrafter"/>
</dbReference>